<evidence type="ECO:0000313" key="2">
    <source>
        <dbReference type="Proteomes" id="UP000218151"/>
    </source>
</evidence>
<dbReference type="Gene3D" id="2.150.10.10">
    <property type="entry name" value="Serralysin-like metalloprotease, C-terminal"/>
    <property type="match status" value="1"/>
</dbReference>
<keyword evidence="2" id="KW-1185">Reference proteome</keyword>
<dbReference type="EMBL" id="NSLI01000004">
    <property type="protein sequence ID" value="PAX07334.1"/>
    <property type="molecule type" value="Genomic_DNA"/>
</dbReference>
<name>A0A2A2SDG6_9SPHN</name>
<accession>A0A2A2SDG6</accession>
<sequence>MANYGRSVLNGGSGASADRLDFTAAPAADNADAISDFGAGDRVGLASAIFAVGPSLEAGEFVAGTAAADADDRILYDAGTGRLLYDADGDGAGAAVPFALVAPGTAITSGSFQVI</sequence>
<organism evidence="1 2">
    <name type="scientific">Sphingomonas lenta</name>
    <dbReference type="NCBI Taxonomy" id="1141887"/>
    <lineage>
        <taxon>Bacteria</taxon>
        <taxon>Pseudomonadati</taxon>
        <taxon>Pseudomonadota</taxon>
        <taxon>Alphaproteobacteria</taxon>
        <taxon>Sphingomonadales</taxon>
        <taxon>Sphingomonadaceae</taxon>
        <taxon>Sphingomonas</taxon>
    </lineage>
</organism>
<dbReference type="Proteomes" id="UP000218151">
    <property type="component" value="Unassembled WGS sequence"/>
</dbReference>
<reference evidence="2" key="1">
    <citation type="submission" date="2017-09" db="EMBL/GenBank/DDBJ databases">
        <authorList>
            <person name="Feng G."/>
            <person name="Zhu H."/>
        </authorList>
    </citation>
    <scope>NUCLEOTIDE SEQUENCE [LARGE SCALE GENOMIC DNA]</scope>
    <source>
        <strain evidence="2">1PNM-20</strain>
    </source>
</reference>
<proteinExistence type="predicted"/>
<dbReference type="RefSeq" id="WP_095999157.1">
    <property type="nucleotide sequence ID" value="NZ_NSLI01000004.1"/>
</dbReference>
<evidence type="ECO:0008006" key="3">
    <source>
        <dbReference type="Google" id="ProtNLM"/>
    </source>
</evidence>
<dbReference type="SUPFAM" id="SSF51120">
    <property type="entry name" value="beta-Roll"/>
    <property type="match status" value="1"/>
</dbReference>
<dbReference type="AlphaFoldDB" id="A0A2A2SDG6"/>
<protein>
    <recommendedName>
        <fullName evidence="3">RapA2 cadherin-like domain-containing protein</fullName>
    </recommendedName>
</protein>
<dbReference type="InterPro" id="IPR011049">
    <property type="entry name" value="Serralysin-like_metalloprot_C"/>
</dbReference>
<comment type="caution">
    <text evidence="1">The sequence shown here is derived from an EMBL/GenBank/DDBJ whole genome shotgun (WGS) entry which is preliminary data.</text>
</comment>
<gene>
    <name evidence="1" type="ORF">CKY28_15070</name>
</gene>
<evidence type="ECO:0000313" key="1">
    <source>
        <dbReference type="EMBL" id="PAX07334.1"/>
    </source>
</evidence>